<feature type="transmembrane region" description="Helical" evidence="2">
    <location>
        <begin position="154"/>
        <end position="175"/>
    </location>
</feature>
<feature type="region of interest" description="Disordered" evidence="1">
    <location>
        <begin position="313"/>
        <end position="354"/>
    </location>
</feature>
<feature type="transmembrane region" description="Helical" evidence="2">
    <location>
        <begin position="12"/>
        <end position="30"/>
    </location>
</feature>
<evidence type="ECO:0000313" key="4">
    <source>
        <dbReference type="Proteomes" id="UP000297245"/>
    </source>
</evidence>
<protein>
    <submittedName>
        <fullName evidence="3">Uncharacterized protein</fullName>
    </submittedName>
</protein>
<proteinExistence type="predicted"/>
<reference evidence="3 4" key="1">
    <citation type="journal article" date="2019" name="Nat. Ecol. Evol.">
        <title>Megaphylogeny resolves global patterns of mushroom evolution.</title>
        <authorList>
            <person name="Varga T."/>
            <person name="Krizsan K."/>
            <person name="Foldi C."/>
            <person name="Dima B."/>
            <person name="Sanchez-Garcia M."/>
            <person name="Sanchez-Ramirez S."/>
            <person name="Szollosi G.J."/>
            <person name="Szarkandi J.G."/>
            <person name="Papp V."/>
            <person name="Albert L."/>
            <person name="Andreopoulos W."/>
            <person name="Angelini C."/>
            <person name="Antonin V."/>
            <person name="Barry K.W."/>
            <person name="Bougher N.L."/>
            <person name="Buchanan P."/>
            <person name="Buyck B."/>
            <person name="Bense V."/>
            <person name="Catcheside P."/>
            <person name="Chovatia M."/>
            <person name="Cooper J."/>
            <person name="Damon W."/>
            <person name="Desjardin D."/>
            <person name="Finy P."/>
            <person name="Geml J."/>
            <person name="Haridas S."/>
            <person name="Hughes K."/>
            <person name="Justo A."/>
            <person name="Karasinski D."/>
            <person name="Kautmanova I."/>
            <person name="Kiss B."/>
            <person name="Kocsube S."/>
            <person name="Kotiranta H."/>
            <person name="LaButti K.M."/>
            <person name="Lechner B.E."/>
            <person name="Liimatainen K."/>
            <person name="Lipzen A."/>
            <person name="Lukacs Z."/>
            <person name="Mihaltcheva S."/>
            <person name="Morgado L.N."/>
            <person name="Niskanen T."/>
            <person name="Noordeloos M.E."/>
            <person name="Ohm R.A."/>
            <person name="Ortiz-Santana B."/>
            <person name="Ovrebo C."/>
            <person name="Racz N."/>
            <person name="Riley R."/>
            <person name="Savchenko A."/>
            <person name="Shiryaev A."/>
            <person name="Soop K."/>
            <person name="Spirin V."/>
            <person name="Szebenyi C."/>
            <person name="Tomsovsky M."/>
            <person name="Tulloss R.E."/>
            <person name="Uehling J."/>
            <person name="Grigoriev I.V."/>
            <person name="Vagvolgyi C."/>
            <person name="Papp T."/>
            <person name="Martin F.M."/>
            <person name="Miettinen O."/>
            <person name="Hibbett D.S."/>
            <person name="Nagy L.G."/>
        </authorList>
    </citation>
    <scope>NUCLEOTIDE SEQUENCE [LARGE SCALE GENOMIC DNA]</scope>
    <source>
        <strain evidence="3 4">CBS 962.96</strain>
    </source>
</reference>
<evidence type="ECO:0000256" key="1">
    <source>
        <dbReference type="SAM" id="MobiDB-lite"/>
    </source>
</evidence>
<organism evidence="3 4">
    <name type="scientific">Dendrothele bispora (strain CBS 962.96)</name>
    <dbReference type="NCBI Taxonomy" id="1314807"/>
    <lineage>
        <taxon>Eukaryota</taxon>
        <taxon>Fungi</taxon>
        <taxon>Dikarya</taxon>
        <taxon>Basidiomycota</taxon>
        <taxon>Agaricomycotina</taxon>
        <taxon>Agaricomycetes</taxon>
        <taxon>Agaricomycetidae</taxon>
        <taxon>Agaricales</taxon>
        <taxon>Agaricales incertae sedis</taxon>
        <taxon>Dendrothele</taxon>
    </lineage>
</organism>
<keyword evidence="2" id="KW-0812">Transmembrane</keyword>
<feature type="compositionally biased region" description="Polar residues" evidence="1">
    <location>
        <begin position="335"/>
        <end position="345"/>
    </location>
</feature>
<dbReference type="EMBL" id="ML179046">
    <property type="protein sequence ID" value="THV05847.1"/>
    <property type="molecule type" value="Genomic_DNA"/>
</dbReference>
<dbReference type="Proteomes" id="UP000297245">
    <property type="component" value="Unassembled WGS sequence"/>
</dbReference>
<keyword evidence="2" id="KW-0472">Membrane</keyword>
<dbReference type="AlphaFoldDB" id="A0A4S8MRW7"/>
<gene>
    <name evidence="3" type="ORF">K435DRAFT_849592</name>
</gene>
<feature type="transmembrane region" description="Helical" evidence="2">
    <location>
        <begin position="112"/>
        <end position="133"/>
    </location>
</feature>
<keyword evidence="4" id="KW-1185">Reference proteome</keyword>
<evidence type="ECO:0000313" key="3">
    <source>
        <dbReference type="EMBL" id="THV05847.1"/>
    </source>
</evidence>
<accession>A0A4S8MRW7</accession>
<sequence>MSPVKSNAHPRDGLFSLMIFSTTAWFSIVASEQYHSFHYIFHPVNGDTPSLTEWQKVEELLFEKLFSVSPFLQGINASFAASLSADFIAADSTAVWRALSLWPEKKYLRYMFGFWIFASACIALADGFNTVAIKIRAAGDASKVNGWQKLNSSSVLVSLSINVAATTLIFCQSLANGDQTHQMWGNTNLGLTGFSSPHRMQFPAINTSVSLHNGNSSSLGSLEMFVQSFAVMSPILAGIYPSIVLLIVRQQSTNDGGTDLVIFDTTISNRIPKFNLTQHGHENYNGHDLTSVTRFITQGSDLKSRNGNLTTFWSRGNPEGLSGSNVHRGEESSAAGVSNKDNGVSQCLPKELGA</sequence>
<name>A0A4S8MRW7_DENBC</name>
<evidence type="ECO:0000256" key="2">
    <source>
        <dbReference type="SAM" id="Phobius"/>
    </source>
</evidence>
<feature type="transmembrane region" description="Helical" evidence="2">
    <location>
        <begin position="225"/>
        <end position="248"/>
    </location>
</feature>
<keyword evidence="2" id="KW-1133">Transmembrane helix</keyword>